<organism evidence="2 3">
    <name type="scientific">Otus sunia</name>
    <name type="common">Oriental scops-owl</name>
    <dbReference type="NCBI Taxonomy" id="257818"/>
    <lineage>
        <taxon>Eukaryota</taxon>
        <taxon>Metazoa</taxon>
        <taxon>Chordata</taxon>
        <taxon>Craniata</taxon>
        <taxon>Vertebrata</taxon>
        <taxon>Euteleostomi</taxon>
        <taxon>Archelosauria</taxon>
        <taxon>Archosauria</taxon>
        <taxon>Dinosauria</taxon>
        <taxon>Saurischia</taxon>
        <taxon>Theropoda</taxon>
        <taxon>Coelurosauria</taxon>
        <taxon>Aves</taxon>
        <taxon>Neognathae</taxon>
        <taxon>Neoaves</taxon>
        <taxon>Telluraves</taxon>
        <taxon>Strigiformes</taxon>
        <taxon>Strigidae</taxon>
        <taxon>Otus</taxon>
    </lineage>
</organism>
<reference evidence="2" key="1">
    <citation type="submission" date="2025-08" db="UniProtKB">
        <authorList>
            <consortium name="Ensembl"/>
        </authorList>
    </citation>
    <scope>IDENTIFICATION</scope>
</reference>
<evidence type="ECO:0000313" key="3">
    <source>
        <dbReference type="Proteomes" id="UP000694552"/>
    </source>
</evidence>
<protein>
    <submittedName>
        <fullName evidence="2">Uncharacterized protein</fullName>
    </submittedName>
</protein>
<dbReference type="Ensembl" id="ENSOSUT00000016616.1">
    <property type="protein sequence ID" value="ENSOSUP00000016065.1"/>
    <property type="gene ID" value="ENSOSUG00000011490.1"/>
</dbReference>
<evidence type="ECO:0000256" key="1">
    <source>
        <dbReference type="SAM" id="SignalP"/>
    </source>
</evidence>
<feature type="signal peptide" evidence="1">
    <location>
        <begin position="1"/>
        <end position="28"/>
    </location>
</feature>
<keyword evidence="1" id="KW-0732">Signal</keyword>
<name>A0A8C8EBX5_9STRI</name>
<evidence type="ECO:0000313" key="2">
    <source>
        <dbReference type="Ensembl" id="ENSOSUP00000016065.1"/>
    </source>
</evidence>
<sequence>SRKYTSLCVKIRLHFCPVLLLYFPHVCSLSQTTYSHACFPISCMDSTCSVISPEQRAGGGWSRMREKRAGPVGFHLWSCQVGLFLYMQSLLSPADFGTSCLFLHHT</sequence>
<keyword evidence="3" id="KW-1185">Reference proteome</keyword>
<dbReference type="Proteomes" id="UP000694552">
    <property type="component" value="Unplaced"/>
</dbReference>
<feature type="chain" id="PRO_5034845002" evidence="1">
    <location>
        <begin position="29"/>
        <end position="106"/>
    </location>
</feature>
<reference evidence="2" key="2">
    <citation type="submission" date="2025-09" db="UniProtKB">
        <authorList>
            <consortium name="Ensembl"/>
        </authorList>
    </citation>
    <scope>IDENTIFICATION</scope>
</reference>
<dbReference type="AlphaFoldDB" id="A0A8C8EBX5"/>
<proteinExistence type="predicted"/>
<accession>A0A8C8EBX5</accession>